<protein>
    <submittedName>
        <fullName evidence="9">PIN domain-containing protein</fullName>
    </submittedName>
</protein>
<keyword evidence="2" id="KW-1277">Toxin-antitoxin system</keyword>
<dbReference type="InterPro" id="IPR029060">
    <property type="entry name" value="PIN-like_dom_sf"/>
</dbReference>
<dbReference type="Gene3D" id="3.40.50.1010">
    <property type="entry name" value="5'-nuclease"/>
    <property type="match status" value="1"/>
</dbReference>
<dbReference type="GO" id="GO:0046872">
    <property type="term" value="F:metal ion binding"/>
    <property type="evidence" value="ECO:0007669"/>
    <property type="project" value="UniProtKB-KW"/>
</dbReference>
<evidence type="ECO:0000256" key="6">
    <source>
        <dbReference type="ARBA" id="ARBA00022842"/>
    </source>
</evidence>
<proteinExistence type="inferred from homology"/>
<sequence>MMVLVDTGVWSLAFRRRQLQPGERAIVGQLQSLILDGNACMTGVIRQEILSGIKHQQQYDNLRERLRAFDDLATTQQDHEVAAEMFNMCRNQGVQGSHIDFLICAVAYHYDIPIFAVDGDFIQYASHLPIRLYPIDNAPDRL</sequence>
<evidence type="ECO:0000259" key="8">
    <source>
        <dbReference type="Pfam" id="PF01850"/>
    </source>
</evidence>
<dbReference type="EMBL" id="CP059265">
    <property type="protein sequence ID" value="QLQ34020.1"/>
    <property type="molecule type" value="Genomic_DNA"/>
</dbReference>
<dbReference type="GO" id="GO:0016787">
    <property type="term" value="F:hydrolase activity"/>
    <property type="evidence" value="ECO:0007669"/>
    <property type="project" value="UniProtKB-KW"/>
</dbReference>
<evidence type="ECO:0000256" key="1">
    <source>
        <dbReference type="ARBA" id="ARBA00001946"/>
    </source>
</evidence>
<accession>A0A7L6AXS8</accession>
<keyword evidence="4" id="KW-0479">Metal-binding</keyword>
<keyword evidence="6" id="KW-0460">Magnesium</keyword>
<dbReference type="GO" id="GO:0004518">
    <property type="term" value="F:nuclease activity"/>
    <property type="evidence" value="ECO:0007669"/>
    <property type="project" value="UniProtKB-KW"/>
</dbReference>
<dbReference type="Proteomes" id="UP000510621">
    <property type="component" value="Chromosome"/>
</dbReference>
<dbReference type="SUPFAM" id="SSF88723">
    <property type="entry name" value="PIN domain-like"/>
    <property type="match status" value="1"/>
</dbReference>
<keyword evidence="3" id="KW-0540">Nuclease</keyword>
<reference evidence="9" key="1">
    <citation type="submission" date="2020-06" db="EMBL/GenBank/DDBJ databases">
        <title>Analysis procedures for assessing recovery of high quality, complete, closed genomes from Nanopore long read metagenome sequencing.</title>
        <authorList>
            <person name="Bessarab I."/>
            <person name="Arumugam K."/>
            <person name="Haryono M."/>
            <person name="Liu X."/>
            <person name="Roy S."/>
            <person name="Zuniga-Montanez R.E."/>
            <person name="Qiu G."/>
            <person name="Drautz-Moses D.I."/>
            <person name="Law Y.Y."/>
            <person name="Wuertz S."/>
            <person name="Lauro F.M."/>
            <person name="Huson D.H."/>
            <person name="Williams R.B."/>
        </authorList>
    </citation>
    <scope>NUCLEOTIDE SEQUENCE [LARGE SCALE GENOMIC DNA]</scope>
    <source>
        <strain evidence="9">SSD2</strain>
    </source>
</reference>
<evidence type="ECO:0000256" key="3">
    <source>
        <dbReference type="ARBA" id="ARBA00022722"/>
    </source>
</evidence>
<dbReference type="PANTHER" id="PTHR33653:SF1">
    <property type="entry name" value="RIBONUCLEASE VAPC2"/>
    <property type="match status" value="1"/>
</dbReference>
<feature type="domain" description="PIN" evidence="8">
    <location>
        <begin position="3"/>
        <end position="125"/>
    </location>
</feature>
<keyword evidence="5" id="KW-0378">Hydrolase</keyword>
<comment type="cofactor">
    <cofactor evidence="1">
        <name>Mg(2+)</name>
        <dbReference type="ChEBI" id="CHEBI:18420"/>
    </cofactor>
</comment>
<name>A0A7L6AXS8_9GAMM</name>
<evidence type="ECO:0000313" key="9">
    <source>
        <dbReference type="EMBL" id="QLQ34020.1"/>
    </source>
</evidence>
<evidence type="ECO:0000313" key="10">
    <source>
        <dbReference type="Proteomes" id="UP000510621"/>
    </source>
</evidence>
<dbReference type="AlphaFoldDB" id="A0A7L6AXS8"/>
<dbReference type="CDD" id="cd18757">
    <property type="entry name" value="PIN_MtVapC3-like"/>
    <property type="match status" value="1"/>
</dbReference>
<dbReference type="PANTHER" id="PTHR33653">
    <property type="entry name" value="RIBONUCLEASE VAPC2"/>
    <property type="match status" value="1"/>
</dbReference>
<evidence type="ECO:0000256" key="2">
    <source>
        <dbReference type="ARBA" id="ARBA00022649"/>
    </source>
</evidence>
<dbReference type="InterPro" id="IPR050556">
    <property type="entry name" value="Type_II_TA_system_RNase"/>
</dbReference>
<evidence type="ECO:0000256" key="7">
    <source>
        <dbReference type="ARBA" id="ARBA00038093"/>
    </source>
</evidence>
<evidence type="ECO:0000256" key="4">
    <source>
        <dbReference type="ARBA" id="ARBA00022723"/>
    </source>
</evidence>
<dbReference type="InterPro" id="IPR002716">
    <property type="entry name" value="PIN_dom"/>
</dbReference>
<gene>
    <name evidence="9" type="ORF">HZT40_23055</name>
</gene>
<dbReference type="KEGG" id="this:HZT40_23055"/>
<organism evidence="9 10">
    <name type="scientific">Candidatus Thiothrix singaporensis</name>
    <dbReference type="NCBI Taxonomy" id="2799669"/>
    <lineage>
        <taxon>Bacteria</taxon>
        <taxon>Pseudomonadati</taxon>
        <taxon>Pseudomonadota</taxon>
        <taxon>Gammaproteobacteria</taxon>
        <taxon>Thiotrichales</taxon>
        <taxon>Thiotrichaceae</taxon>
        <taxon>Thiothrix</taxon>
    </lineage>
</organism>
<comment type="similarity">
    <text evidence="7">Belongs to the PINc/VapC protein family.</text>
</comment>
<dbReference type="Pfam" id="PF01850">
    <property type="entry name" value="PIN"/>
    <property type="match status" value="1"/>
</dbReference>
<keyword evidence="10" id="KW-1185">Reference proteome</keyword>
<evidence type="ECO:0000256" key="5">
    <source>
        <dbReference type="ARBA" id="ARBA00022801"/>
    </source>
</evidence>